<feature type="transmembrane region" description="Helical" evidence="2">
    <location>
        <begin position="151"/>
        <end position="171"/>
    </location>
</feature>
<accession>A0A2A2LTZ3</accession>
<feature type="compositionally biased region" description="Polar residues" evidence="1">
    <location>
        <begin position="226"/>
        <end position="235"/>
    </location>
</feature>
<keyword evidence="2" id="KW-0812">Transmembrane</keyword>
<keyword evidence="4" id="KW-1185">Reference proteome</keyword>
<name>A0A2A2LTZ3_9BILA</name>
<protein>
    <recommendedName>
        <fullName evidence="5">G-protein coupled receptors family 1 profile domain-containing protein</fullName>
    </recommendedName>
</protein>
<feature type="transmembrane region" description="Helical" evidence="2">
    <location>
        <begin position="107"/>
        <end position="131"/>
    </location>
</feature>
<dbReference type="PANTHER" id="PTHR46895">
    <property type="entry name" value="PROTEIN CBG20548-RELATED"/>
    <property type="match status" value="1"/>
</dbReference>
<feature type="region of interest" description="Disordered" evidence="1">
    <location>
        <begin position="216"/>
        <end position="235"/>
    </location>
</feature>
<keyword evidence="2" id="KW-0472">Membrane</keyword>
<reference evidence="3 4" key="1">
    <citation type="journal article" date="2017" name="Curr. Biol.">
        <title>Genome architecture and evolution of a unichromosomal asexual nematode.</title>
        <authorList>
            <person name="Fradin H."/>
            <person name="Zegar C."/>
            <person name="Gutwein M."/>
            <person name="Lucas J."/>
            <person name="Kovtun M."/>
            <person name="Corcoran D."/>
            <person name="Baugh L.R."/>
            <person name="Kiontke K."/>
            <person name="Gunsalus K."/>
            <person name="Fitch D.H."/>
            <person name="Piano F."/>
        </authorList>
    </citation>
    <scope>NUCLEOTIDE SEQUENCE [LARGE SCALE GENOMIC DNA]</scope>
    <source>
        <strain evidence="3">PF1309</strain>
    </source>
</reference>
<evidence type="ECO:0000313" key="3">
    <source>
        <dbReference type="EMBL" id="PAV89716.1"/>
    </source>
</evidence>
<evidence type="ECO:0008006" key="5">
    <source>
        <dbReference type="Google" id="ProtNLM"/>
    </source>
</evidence>
<dbReference type="EMBL" id="LIAE01006432">
    <property type="protein sequence ID" value="PAV89716.1"/>
    <property type="molecule type" value="Genomic_DNA"/>
</dbReference>
<keyword evidence="2" id="KW-1133">Transmembrane helix</keyword>
<evidence type="ECO:0000313" key="4">
    <source>
        <dbReference type="Proteomes" id="UP000218231"/>
    </source>
</evidence>
<organism evidence="3 4">
    <name type="scientific">Diploscapter pachys</name>
    <dbReference type="NCBI Taxonomy" id="2018661"/>
    <lineage>
        <taxon>Eukaryota</taxon>
        <taxon>Metazoa</taxon>
        <taxon>Ecdysozoa</taxon>
        <taxon>Nematoda</taxon>
        <taxon>Chromadorea</taxon>
        <taxon>Rhabditida</taxon>
        <taxon>Rhabditina</taxon>
        <taxon>Rhabditomorpha</taxon>
        <taxon>Rhabditoidea</taxon>
        <taxon>Rhabditidae</taxon>
        <taxon>Diploscapter</taxon>
    </lineage>
</organism>
<dbReference type="PANTHER" id="PTHR46895:SF1">
    <property type="entry name" value="G-PROTEIN COUPLED RECEPTORS FAMILY 1 PROFILE DOMAIN-CONTAINING PROTEIN"/>
    <property type="match status" value="1"/>
</dbReference>
<dbReference type="OrthoDB" id="10011262at2759"/>
<feature type="transmembrane region" description="Helical" evidence="2">
    <location>
        <begin position="12"/>
        <end position="39"/>
    </location>
</feature>
<gene>
    <name evidence="3" type="ORF">WR25_11194</name>
</gene>
<comment type="caution">
    <text evidence="3">The sequence shown here is derived from an EMBL/GenBank/DDBJ whole genome shotgun (WGS) entry which is preliminary data.</text>
</comment>
<dbReference type="STRING" id="2018661.A0A2A2LTZ3"/>
<dbReference type="Gene3D" id="1.20.1070.10">
    <property type="entry name" value="Rhodopsin 7-helix transmembrane proteins"/>
    <property type="match status" value="1"/>
</dbReference>
<dbReference type="SUPFAM" id="SSF81321">
    <property type="entry name" value="Family A G protein-coupled receptor-like"/>
    <property type="match status" value="1"/>
</dbReference>
<dbReference type="AlphaFoldDB" id="A0A2A2LTZ3"/>
<sequence length="235" mass="27663">MEYFYMWNAYRIFFYKVQVLCTYLTNVFSSMTSYFILAVSVERSFGVRTPLQLQYTWRAKKVITTMILIGKASFYCFNNSNNKTLTLLNTLRRSSDHEARNRRDLKVTFTVLAIIGCYIVTHVPSAVPFILEIFEKHSVFMSMYYQPLSNCWTLMGKVANFVLFCLSSVYFRKRLMKILKRRINAIPFLRRRQKKYSGVSSERSIKSQAIKLQKYKNGNDKDSAHRQSSIVTQLE</sequence>
<proteinExistence type="predicted"/>
<evidence type="ECO:0000256" key="1">
    <source>
        <dbReference type="SAM" id="MobiDB-lite"/>
    </source>
</evidence>
<dbReference type="Proteomes" id="UP000218231">
    <property type="component" value="Unassembled WGS sequence"/>
</dbReference>
<evidence type="ECO:0000256" key="2">
    <source>
        <dbReference type="SAM" id="Phobius"/>
    </source>
</evidence>